<accession>A0A9P6CGI6</accession>
<protein>
    <submittedName>
        <fullName evidence="1">Uncharacterized protein</fullName>
    </submittedName>
</protein>
<evidence type="ECO:0000313" key="1">
    <source>
        <dbReference type="EMBL" id="KAF9461290.1"/>
    </source>
</evidence>
<dbReference type="Proteomes" id="UP000807353">
    <property type="component" value="Unassembled WGS sequence"/>
</dbReference>
<dbReference type="AlphaFoldDB" id="A0A9P6CGI6"/>
<reference evidence="1" key="1">
    <citation type="submission" date="2020-11" db="EMBL/GenBank/DDBJ databases">
        <authorList>
            <consortium name="DOE Joint Genome Institute"/>
            <person name="Ahrendt S."/>
            <person name="Riley R."/>
            <person name="Andreopoulos W."/>
            <person name="Labutti K."/>
            <person name="Pangilinan J."/>
            <person name="Ruiz-Duenas F.J."/>
            <person name="Barrasa J.M."/>
            <person name="Sanchez-Garcia M."/>
            <person name="Camarero S."/>
            <person name="Miyauchi S."/>
            <person name="Serrano A."/>
            <person name="Linde D."/>
            <person name="Babiker R."/>
            <person name="Drula E."/>
            <person name="Ayuso-Fernandez I."/>
            <person name="Pacheco R."/>
            <person name="Padilla G."/>
            <person name="Ferreira P."/>
            <person name="Barriuso J."/>
            <person name="Kellner H."/>
            <person name="Castanera R."/>
            <person name="Alfaro M."/>
            <person name="Ramirez L."/>
            <person name="Pisabarro A.G."/>
            <person name="Kuo A."/>
            <person name="Tritt A."/>
            <person name="Lipzen A."/>
            <person name="He G."/>
            <person name="Yan M."/>
            <person name="Ng V."/>
            <person name="Cullen D."/>
            <person name="Martin F."/>
            <person name="Rosso M.-N."/>
            <person name="Henrissat B."/>
            <person name="Hibbett D."/>
            <person name="Martinez A.T."/>
            <person name="Grigoriev I.V."/>
        </authorList>
    </citation>
    <scope>NUCLEOTIDE SEQUENCE</scope>
    <source>
        <strain evidence="1">CBS 247.69</strain>
    </source>
</reference>
<dbReference type="EMBL" id="MU150286">
    <property type="protein sequence ID" value="KAF9461290.1"/>
    <property type="molecule type" value="Genomic_DNA"/>
</dbReference>
<feature type="non-terminal residue" evidence="1">
    <location>
        <position position="52"/>
    </location>
</feature>
<proteinExistence type="predicted"/>
<evidence type="ECO:0000313" key="2">
    <source>
        <dbReference type="Proteomes" id="UP000807353"/>
    </source>
</evidence>
<name>A0A9P6CGI6_9AGAR</name>
<gene>
    <name evidence="1" type="ORF">BDZ94DRAFT_1264109</name>
</gene>
<comment type="caution">
    <text evidence="1">The sequence shown here is derived from an EMBL/GenBank/DDBJ whole genome shotgun (WGS) entry which is preliminary data.</text>
</comment>
<organism evidence="1 2">
    <name type="scientific">Collybia nuda</name>
    <dbReference type="NCBI Taxonomy" id="64659"/>
    <lineage>
        <taxon>Eukaryota</taxon>
        <taxon>Fungi</taxon>
        <taxon>Dikarya</taxon>
        <taxon>Basidiomycota</taxon>
        <taxon>Agaricomycotina</taxon>
        <taxon>Agaricomycetes</taxon>
        <taxon>Agaricomycetidae</taxon>
        <taxon>Agaricales</taxon>
        <taxon>Tricholomatineae</taxon>
        <taxon>Clitocybaceae</taxon>
        <taxon>Collybia</taxon>
    </lineage>
</organism>
<sequence length="52" mass="5852">MTSSRSLASCLVLSADPRPMILCCYYVCRIVCLMYGMSKVLNYMDISLHISV</sequence>
<keyword evidence="2" id="KW-1185">Reference proteome</keyword>